<dbReference type="Pfam" id="PF19408">
    <property type="entry name" value="PKD_6"/>
    <property type="match status" value="5"/>
</dbReference>
<proteinExistence type="predicted"/>
<feature type="signal peptide" evidence="4">
    <location>
        <begin position="1"/>
        <end position="23"/>
    </location>
</feature>
<feature type="compositionally biased region" description="Gly residues" evidence="3">
    <location>
        <begin position="156"/>
        <end position="197"/>
    </location>
</feature>
<feature type="chain" id="PRO_5046226791" evidence="4">
    <location>
        <begin position="24"/>
        <end position="3218"/>
    </location>
</feature>
<sequence length="3218" mass="332059">MKNYYLNFLTIITAALFLTNSYGQDVNTSVAGANTSTAPAGAISATVEIWGAGGGGGGSTQNSREGSGGGGGGYTTLEFAVNPGDDIIYTVGAGGDSSTGNGTAGGDSTLIHANATLTANGGNGGNSNNNSNTSGGGAGGNATGGTINTTGQNGEHNGGNGTGGDGGDGANGGAGGNGSRNGEGTPGNPPGGGGGGGEARRGFFGTTSYAGGRGANGRVIITYTIALPADITTINPGWTCVDSGASIVVSGTNFTGATDFYFNGTPAVFTVDSDTQITATFPNGATSGPLSVTTPAGTFVDGSLFIVKTHPTAPTGISGSTTICNGNSTTLTRSGGSLGMYATAEWYSGTCGGTYLGTGGSITVSPTTDTTYFVRYEGDCSTTTCAQVTVTVENPVAAAGTIAGTPTVCQGQTGVAYSVPAIANATSYNWSLPTGATIASGAGTRNITVNFSASATSGNITVVGNNSCGNGTASSYPVTVNNLPNSPGSVSGTDTVCQGDTGVSFSIPPIANATSYNWTLPLGATIASGANTESITVDFSATSVSGSIEVYGINACGASPSAFYPVTINRLSIAPTSISGASTICEGVSTTLFANGGTIGTGASTEWYTGSCGGTFIGTGSQITVSPTTDTTYYVRYEGTCNTTTCTSVTVTVNPLPIAAGAISGTNTVCQGETGVAFSVPAITNATSYTWSVPTGATIASGAGTNSITVDFGTSAISGNVSVQGTNTCGNGASSDFGVTINPLPDAAGSITGSAIVCQGDTGVSFSVPTIANATGYTWTLPTGATIVSGSNTENITVDFSSIATSGTITVSGTNACGSGVISANYNVTVNIPSEMPTSILGTSTICETDSTTLTLDGGLAGTGATAEWFSGSCGGTAEGTGNSITVSPIVTTEYFVRYTGDCNTTSCQSIIVTVDPLPVSAGTISGPSEVCQAESGVTYSVPAIANATGYIWTLPTGATIVGGANTNSIIVDFDVTASSGNITVQGSNACGVGAISTLPITVNITPFIAINYTTTTCSEGLASVSPANGGGNIVPPGTTYSWGLPSVTGGLTGATVETGQANFSQTLINPTNSPQTASYNVTATTGGCSASTFVVVVTVNPKPIIDATSTSQTICPGESITPIVFSETSGVTGTIDYNWTRDNTANVTGMTANGSGASLSGNLSNSTNTAQTTTFTVTGTSQNGCTSDPITISVTVDPTPTVAATPSTQDICSGDTFTDIVISNPNAVAGTLTYSWTRTNDSNVTGIPNSGTGIALATPISGGLTNTTNSPQTTVFTITAYANGCESATTTASITVNPTPTVAASIVSQTVCGGDSISPIVITNPNNVSGTVFSWTRNNTTNLTGIPNSGSGSPISGTFTNHTNVNQTTTFTITATANGCSSTTIATVTVKPTPQIVATPTAQTICDNTAITNINLSNSNNFPGTTYSWTRDNTSNIKGIASSGTNTTIISGTLQNETTSTQITTFTITATAPNGCSTTTTAEVTVYAPLTAPVIGNPQTVCLFSTPGQFTMTTPSTGGSGTNTYQWQSSLNDSGPWFDIAGATSTTYTPPFTDTDTPNTYYRLIIANVCGSVISNTIFIEVVGDLGFTFDFDDEFLLCPDEEFEPEISSIHLPTSRVRYTWVADPNYIDPPSGGPIGNTTFLFLASISDADIGPLTTINNTNSTITTQVEITPNVYNVFNGDFICSVTPQYVDVTIRPTPIATADAPFSTICSGTSADIEVDGNITDANMQFSWTRDNTGNVLGPPSGNSGNINTPTNSYTIANNLVNNTGTIQNVTYTITPTSNGCTGTPITIVIAVAPTVNPGDFETDQTLCSGENPVAFTQTTAATGLNLSYQWQNSTISAIGPWTDISGATAPTYDAPAITQTTWYQRVVTSTVNGVTCNAVNSTPIQVTINEIDSGSIAGDQTICDGGTPSVLSSTTNATGGGTISYQWQRNTTGCGGTWVSISGATSETYNPPAGLTNTTYYQRVATSTLNGESCTDVSNCVVVNVNKVTGGEIGNDQVICGDNPDAFTVITPATGTGTLSYQWQISTTGTSGPWTDIPSANGATYNPPSGLEETSYYQRITISTLNGEACEAVSDNAVTVIVNSLTAGTILENRTVCSGGDPVAFTESTPATGTGITYQWQSSTTSGAGPWINIGGATSATYNVPGGVTTTTYYQRVVTATVNGTGCEATSNFLVVFVNDISPSTIAGNQTICSTEDPTAFTVTTPASGSGTLSYQWQSAPSASGPWTNINLATSATYDPPVLSDTTFYQVITTSTLNGVACSEISNTVAKTVIPFIDAVASNLTTITSCNDTTIQLQGNETGTWSAVSIPSGNAYSFSDITNPNATFTGESGASYEITWTMDNAAPCAQDTAIIENIDFPLCGDFIDFDGTSNSNVNFGDAYDISGNFSFEIWVKPNAINGSIQTILSKRDTGDMTTGYDLRLVNGTISFNANNSTSVSANGITADRWYHIAVTYDGTYTLYVDGIERADVTATGPTSNGSDMLLGAMAHATSTPTNYYNGWMDEVRIWNTALSADQIRTMMNQEIENNGGVIGSVTGQQVTTGLNWSDLDGYYQMNQGTHISLGFLNANVGTNGQLMNMTTSQAETAPLPYISRANGNWDTPSTWLNNDVQMLPNTGGIDWNIVRIGHNVASGNRSTTLLGLVVDTNTYTINNNQELNVSKYLKIDGTLDLEGESQLIQPTGSIVDYTGTGYLERDQQGTSNTFSYNYWGSPVTSGINGGLRTYRLYDILYDGDQRVNWIGGHNGAPGNPVSITRRWIYSFSEELGDEMSDWKLEGETGIINSGLGFIMKGPGPGNASGTHNYSFRGLPHNGDITATVTENSPDLNQTLVGNPYPSAIDANEFIRDNIPNNVDTPNPGTTGSIDGSLYFWRQASTNNTHIFADYQGGYATYNLSGGIAAVASPGIGAVGDASSIIPHRYIPVAQGFFVNAASGQDSNIVKFKNSQRLFKTEASGESLFYRPSNSEHDNISVSTEEESIIRRVRINFTTPEGAVRPLLLAFTSDNEATDSFDYGFDALNSEAHPSDLSFLIEGERYVIQGVGEFDDTKEYPLDMVIAENGNVEIGLTELENFDEAIDVYIFDAVEGTYTRFNEVNFQINIDAGTYSDRFYLVFQEDAVLSTIEEEFKDITVRYLHDTDEIFVKTPPSVEVKQLYLINVAGQTIASWNATNLPMSNEIKIPVKHISEGTYILKAETNSSVFNKKIIIKY</sequence>
<evidence type="ECO:0000259" key="5">
    <source>
        <dbReference type="SMART" id="SM00560"/>
    </source>
</evidence>
<dbReference type="InterPro" id="IPR026444">
    <property type="entry name" value="Secre_tail"/>
</dbReference>
<accession>A0ABS0ELW5</accession>
<dbReference type="SUPFAM" id="SSF49899">
    <property type="entry name" value="Concanavalin A-like lectins/glucanases"/>
    <property type="match status" value="1"/>
</dbReference>
<keyword evidence="1 4" id="KW-0732">Signal</keyword>
<feature type="compositionally biased region" description="Gly residues" evidence="3">
    <location>
        <begin position="134"/>
        <end position="143"/>
    </location>
</feature>
<feature type="region of interest" description="Disordered" evidence="3">
    <location>
        <begin position="121"/>
        <end position="200"/>
    </location>
</feature>
<dbReference type="InterPro" id="IPR045828">
    <property type="entry name" value="PKD_Bacteroidetes"/>
</dbReference>
<dbReference type="InterPro" id="IPR044023">
    <property type="entry name" value="Ig_7"/>
</dbReference>
<evidence type="ECO:0000256" key="4">
    <source>
        <dbReference type="SAM" id="SignalP"/>
    </source>
</evidence>
<keyword evidence="2" id="KW-1015">Disulfide bond</keyword>
<dbReference type="Gene3D" id="2.60.40.2700">
    <property type="match status" value="2"/>
</dbReference>
<gene>
    <name evidence="6" type="ORF">ITJ86_11710</name>
</gene>
<reference evidence="6 7" key="1">
    <citation type="submission" date="2020-11" db="EMBL/GenBank/DDBJ databases">
        <title>Winogradskyella marina sp. nov., isolated from marine sediment.</title>
        <authorList>
            <person name="Bo J."/>
            <person name="Wang S."/>
            <person name="Song X."/>
            <person name="Du Z."/>
        </authorList>
    </citation>
    <scope>NUCLEOTIDE SEQUENCE [LARGE SCALE GENOMIC DNA]</scope>
    <source>
        <strain evidence="6 7">F6397</strain>
    </source>
</reference>
<feature type="compositionally biased region" description="Low complexity" evidence="3">
    <location>
        <begin position="121"/>
        <end position="133"/>
    </location>
</feature>
<feature type="region of interest" description="Disordered" evidence="3">
    <location>
        <begin position="54"/>
        <end position="76"/>
    </location>
</feature>
<protein>
    <submittedName>
        <fullName evidence="6">T9SS type A sorting domain-containing protein</fullName>
    </submittedName>
</protein>
<feature type="compositionally biased region" description="Low complexity" evidence="3">
    <location>
        <begin position="144"/>
        <end position="155"/>
    </location>
</feature>
<feature type="domain" description="LamG-like jellyroll fold" evidence="5">
    <location>
        <begin position="2396"/>
        <end position="2526"/>
    </location>
</feature>
<evidence type="ECO:0000313" key="6">
    <source>
        <dbReference type="EMBL" id="MBF8150567.1"/>
    </source>
</evidence>
<comment type="caution">
    <text evidence="6">The sequence shown here is derived from an EMBL/GenBank/DDBJ whole genome shotgun (WGS) entry which is preliminary data.</text>
</comment>
<dbReference type="NCBIfam" id="TIGR04183">
    <property type="entry name" value="Por_Secre_tail"/>
    <property type="match status" value="1"/>
</dbReference>
<dbReference type="InterPro" id="IPR014756">
    <property type="entry name" value="Ig_E-set"/>
</dbReference>
<dbReference type="EMBL" id="JADOET010000009">
    <property type="protein sequence ID" value="MBF8150567.1"/>
    <property type="molecule type" value="Genomic_DNA"/>
</dbReference>
<dbReference type="SMART" id="SM00560">
    <property type="entry name" value="LamGL"/>
    <property type="match status" value="1"/>
</dbReference>
<evidence type="ECO:0000313" key="7">
    <source>
        <dbReference type="Proteomes" id="UP000611215"/>
    </source>
</evidence>
<dbReference type="Proteomes" id="UP000611215">
    <property type="component" value="Unassembled WGS sequence"/>
</dbReference>
<dbReference type="Pfam" id="PF19406">
    <property type="entry name" value="PKD_5"/>
    <property type="match status" value="6"/>
</dbReference>
<evidence type="ECO:0000256" key="1">
    <source>
        <dbReference type="ARBA" id="ARBA00022729"/>
    </source>
</evidence>
<organism evidence="6 7">
    <name type="scientific">Winogradskyella marina</name>
    <dbReference type="NCBI Taxonomy" id="2785530"/>
    <lineage>
        <taxon>Bacteria</taxon>
        <taxon>Pseudomonadati</taxon>
        <taxon>Bacteroidota</taxon>
        <taxon>Flavobacteriia</taxon>
        <taxon>Flavobacteriales</taxon>
        <taxon>Flavobacteriaceae</taxon>
        <taxon>Winogradskyella</taxon>
    </lineage>
</organism>
<dbReference type="Pfam" id="PF19081">
    <property type="entry name" value="Ig_7"/>
    <property type="match status" value="3"/>
</dbReference>
<name>A0ABS0ELW5_9FLAO</name>
<dbReference type="Gene3D" id="2.60.120.200">
    <property type="match status" value="1"/>
</dbReference>
<dbReference type="InterPro" id="IPR006558">
    <property type="entry name" value="LamG-like"/>
</dbReference>
<dbReference type="InterPro" id="IPR045829">
    <property type="entry name" value="PKD_6"/>
</dbReference>
<dbReference type="Pfam" id="PF21722">
    <property type="entry name" value="Gly_rich_2"/>
    <property type="match status" value="1"/>
</dbReference>
<evidence type="ECO:0000256" key="2">
    <source>
        <dbReference type="ARBA" id="ARBA00023157"/>
    </source>
</evidence>
<dbReference type="SUPFAM" id="SSF81296">
    <property type="entry name" value="E set domains"/>
    <property type="match status" value="1"/>
</dbReference>
<keyword evidence="7" id="KW-1185">Reference proteome</keyword>
<dbReference type="InterPro" id="IPR049304">
    <property type="entry name" value="Gly_rich_dom"/>
</dbReference>
<evidence type="ECO:0000256" key="3">
    <source>
        <dbReference type="SAM" id="MobiDB-lite"/>
    </source>
</evidence>
<dbReference type="RefSeq" id="WP_195871823.1">
    <property type="nucleotide sequence ID" value="NZ_JADOET010000009.1"/>
</dbReference>
<dbReference type="InterPro" id="IPR013320">
    <property type="entry name" value="ConA-like_dom_sf"/>
</dbReference>
<dbReference type="Pfam" id="PF13385">
    <property type="entry name" value="Laminin_G_3"/>
    <property type="match status" value="1"/>
</dbReference>